<organism evidence="1 2">
    <name type="scientific">Kipferlia bialata</name>
    <dbReference type="NCBI Taxonomy" id="797122"/>
    <lineage>
        <taxon>Eukaryota</taxon>
        <taxon>Metamonada</taxon>
        <taxon>Carpediemonas-like organisms</taxon>
        <taxon>Kipferlia</taxon>
    </lineage>
</organism>
<accession>A0A391NQU1</accession>
<gene>
    <name evidence="1" type="ORF">KIPB_008192</name>
</gene>
<feature type="non-terminal residue" evidence="1">
    <location>
        <position position="1"/>
    </location>
</feature>
<evidence type="ECO:0000313" key="2">
    <source>
        <dbReference type="Proteomes" id="UP000265618"/>
    </source>
</evidence>
<reference evidence="1 2" key="1">
    <citation type="journal article" date="2018" name="PLoS ONE">
        <title>The draft genome of Kipferlia bialata reveals reductive genome evolution in fornicate parasites.</title>
        <authorList>
            <person name="Tanifuji G."/>
            <person name="Takabayashi S."/>
            <person name="Kume K."/>
            <person name="Takagi M."/>
            <person name="Nakayama T."/>
            <person name="Kamikawa R."/>
            <person name="Inagaki Y."/>
            <person name="Hashimoto T."/>
        </authorList>
    </citation>
    <scope>NUCLEOTIDE SEQUENCE [LARGE SCALE GENOMIC DNA]</scope>
    <source>
        <strain evidence="1">NY0173</strain>
    </source>
</reference>
<protein>
    <submittedName>
        <fullName evidence="1">Uncharacterized protein</fullName>
    </submittedName>
</protein>
<dbReference type="Proteomes" id="UP000265618">
    <property type="component" value="Unassembled WGS sequence"/>
</dbReference>
<name>A0A391NQU1_9EUKA</name>
<keyword evidence="2" id="KW-1185">Reference proteome</keyword>
<dbReference type="AlphaFoldDB" id="A0A391NQU1"/>
<sequence length="39" mass="4239">EGGDVVRVEPMRGTVVASKKIEARRSFLTSALSHVLGVW</sequence>
<dbReference type="EMBL" id="BDIP01002475">
    <property type="protein sequence ID" value="GCA63160.1"/>
    <property type="molecule type" value="Genomic_DNA"/>
</dbReference>
<proteinExistence type="predicted"/>
<evidence type="ECO:0000313" key="1">
    <source>
        <dbReference type="EMBL" id="GCA63160.1"/>
    </source>
</evidence>
<comment type="caution">
    <text evidence="1">The sequence shown here is derived from an EMBL/GenBank/DDBJ whole genome shotgun (WGS) entry which is preliminary data.</text>
</comment>